<dbReference type="Proteomes" id="UP000269493">
    <property type="component" value="Unassembled WGS sequence"/>
</dbReference>
<dbReference type="SUPFAM" id="SSF103473">
    <property type="entry name" value="MFS general substrate transporter"/>
    <property type="match status" value="1"/>
</dbReference>
<dbReference type="GO" id="GO:1990961">
    <property type="term" value="P:xenobiotic detoxification by transmembrane export across the plasma membrane"/>
    <property type="evidence" value="ECO:0007669"/>
    <property type="project" value="InterPro"/>
</dbReference>
<feature type="domain" description="Major facilitator superfamily (MFS) profile" evidence="9">
    <location>
        <begin position="7"/>
        <end position="391"/>
    </location>
</feature>
<dbReference type="GO" id="GO:0005886">
    <property type="term" value="C:plasma membrane"/>
    <property type="evidence" value="ECO:0007669"/>
    <property type="project" value="UniProtKB-SubCell"/>
</dbReference>
<feature type="transmembrane region" description="Helical" evidence="8">
    <location>
        <begin position="339"/>
        <end position="359"/>
    </location>
</feature>
<keyword evidence="5 8" id="KW-0812">Transmembrane</keyword>
<keyword evidence="7 8" id="KW-0472">Membrane</keyword>
<feature type="transmembrane region" description="Helical" evidence="8">
    <location>
        <begin position="76"/>
        <end position="95"/>
    </location>
</feature>
<reference evidence="10 11" key="1">
    <citation type="submission" date="2018-10" db="EMBL/GenBank/DDBJ databases">
        <title>Genomic Encyclopedia of Archaeal and Bacterial Type Strains, Phase II (KMG-II): from individual species to whole genera.</title>
        <authorList>
            <person name="Goeker M."/>
        </authorList>
    </citation>
    <scope>NUCLEOTIDE SEQUENCE [LARGE SCALE GENOMIC DNA]</scope>
    <source>
        <strain evidence="10 11">NSB1</strain>
    </source>
</reference>
<evidence type="ECO:0000256" key="1">
    <source>
        <dbReference type="ARBA" id="ARBA00004651"/>
    </source>
</evidence>
<evidence type="ECO:0000256" key="3">
    <source>
        <dbReference type="ARBA" id="ARBA00022448"/>
    </source>
</evidence>
<evidence type="ECO:0000313" key="11">
    <source>
        <dbReference type="Proteomes" id="UP000269493"/>
    </source>
</evidence>
<evidence type="ECO:0000256" key="4">
    <source>
        <dbReference type="ARBA" id="ARBA00022475"/>
    </source>
</evidence>
<comment type="similarity">
    <text evidence="2">Belongs to the major facilitator superfamily. Bcr/CmlA family.</text>
</comment>
<dbReference type="InterPro" id="IPR004812">
    <property type="entry name" value="Efflux_drug-R_Bcr/CmlA"/>
</dbReference>
<accession>A0A495WMB3</accession>
<organism evidence="10 11">
    <name type="scientific">Coprobacter fastidiosus NSB1 = JCM 33896</name>
    <dbReference type="NCBI Taxonomy" id="1349822"/>
    <lineage>
        <taxon>Bacteria</taxon>
        <taxon>Pseudomonadati</taxon>
        <taxon>Bacteroidota</taxon>
        <taxon>Bacteroidia</taxon>
        <taxon>Bacteroidales</taxon>
        <taxon>Barnesiellaceae</taxon>
        <taxon>Coprobacter</taxon>
    </lineage>
</organism>
<feature type="transmembrane region" description="Helical" evidence="8">
    <location>
        <begin position="213"/>
        <end position="232"/>
    </location>
</feature>
<keyword evidence="6 8" id="KW-1133">Transmembrane helix</keyword>
<dbReference type="PROSITE" id="PS50850">
    <property type="entry name" value="MFS"/>
    <property type="match status" value="1"/>
</dbReference>
<dbReference type="GeneID" id="92927196"/>
<evidence type="ECO:0000256" key="5">
    <source>
        <dbReference type="ARBA" id="ARBA00022692"/>
    </source>
</evidence>
<evidence type="ECO:0000256" key="2">
    <source>
        <dbReference type="ARBA" id="ARBA00006236"/>
    </source>
</evidence>
<dbReference type="Pfam" id="PF07690">
    <property type="entry name" value="MFS_1"/>
    <property type="match status" value="1"/>
</dbReference>
<dbReference type="AlphaFoldDB" id="A0A495WMB3"/>
<feature type="transmembrane region" description="Helical" evidence="8">
    <location>
        <begin position="101"/>
        <end position="122"/>
    </location>
</feature>
<proteinExistence type="inferred from homology"/>
<dbReference type="CDD" id="cd17320">
    <property type="entry name" value="MFS_MdfA_MDR_like"/>
    <property type="match status" value="1"/>
</dbReference>
<feature type="transmembrane region" description="Helical" evidence="8">
    <location>
        <begin position="276"/>
        <end position="295"/>
    </location>
</feature>
<dbReference type="PANTHER" id="PTHR23502:SF132">
    <property type="entry name" value="POLYAMINE TRANSPORTER 2-RELATED"/>
    <property type="match status" value="1"/>
</dbReference>
<evidence type="ECO:0000256" key="6">
    <source>
        <dbReference type="ARBA" id="ARBA00022989"/>
    </source>
</evidence>
<protein>
    <submittedName>
        <fullName evidence="10">DHA1 family bicyclomycin/chloramphenicol resistance-like MFS transporter</fullName>
    </submittedName>
</protein>
<dbReference type="RefSeq" id="WP_009317270.1">
    <property type="nucleotide sequence ID" value="NZ_RBXN01000001.1"/>
</dbReference>
<evidence type="ECO:0000256" key="7">
    <source>
        <dbReference type="ARBA" id="ARBA00023136"/>
    </source>
</evidence>
<dbReference type="OrthoDB" id="9807274at2"/>
<sequence>MKENNSKAFLLILLGALTAFGPLVTDMYLPSLPTMTGYFDTNSSMVQLGLTSSMIGLAIGQIFFGPLSDKYGRRPLLLISMLLFIVSTVFCIFSPNIESFIAFRLLQGIAGSGGIVISRSVATDKFSGQDLAKAMAIIGAINGIAPVASPVLGGFLTDSIGWKGIFIILLIIGIILLIGNFRFKESLPKSNRKQENIKGLLWGFGKILHNRRYVFYVLQMGFAMGVLFANISSSPFIMQQHYGFSAFTFSLFFGINALSIGIAAALSIKFKSPEHAIFFGCIGMVIFSVIEFIALSNNCSFIIYETLLFFLLFTMGLTFTASTTLAMDSERQNSGTASALFGATGFAFGGIVSPLVSIGDILPTTGLIFLLCSSCSLGCAIIALRQTHPHLWINVKRKLKPTVQFISASNSKGKKE</sequence>
<keyword evidence="11" id="KW-1185">Reference proteome</keyword>
<evidence type="ECO:0000259" key="9">
    <source>
        <dbReference type="PROSITE" id="PS50850"/>
    </source>
</evidence>
<feature type="transmembrane region" description="Helical" evidence="8">
    <location>
        <begin position="44"/>
        <end position="64"/>
    </location>
</feature>
<name>A0A495WMB3_9BACT</name>
<feature type="transmembrane region" description="Helical" evidence="8">
    <location>
        <begin position="301"/>
        <end position="327"/>
    </location>
</feature>
<dbReference type="EMBL" id="RBXN01000001">
    <property type="protein sequence ID" value="RKT60998.1"/>
    <property type="molecule type" value="Genomic_DNA"/>
</dbReference>
<evidence type="ECO:0000313" key="10">
    <source>
        <dbReference type="EMBL" id="RKT60998.1"/>
    </source>
</evidence>
<gene>
    <name evidence="10" type="ORF">BC742_0036</name>
</gene>
<dbReference type="InterPro" id="IPR011701">
    <property type="entry name" value="MFS"/>
</dbReference>
<comment type="subcellular location">
    <subcellularLocation>
        <location evidence="1">Cell membrane</location>
        <topology evidence="1">Multi-pass membrane protein</topology>
    </subcellularLocation>
</comment>
<dbReference type="NCBIfam" id="TIGR00710">
    <property type="entry name" value="efflux_Bcr_CflA"/>
    <property type="match status" value="1"/>
</dbReference>
<comment type="caution">
    <text evidence="10">The sequence shown here is derived from an EMBL/GenBank/DDBJ whole genome shotgun (WGS) entry which is preliminary data.</text>
</comment>
<feature type="transmembrane region" description="Helical" evidence="8">
    <location>
        <begin position="365"/>
        <end position="384"/>
    </location>
</feature>
<feature type="transmembrane region" description="Helical" evidence="8">
    <location>
        <begin position="162"/>
        <end position="183"/>
    </location>
</feature>
<dbReference type="InterPro" id="IPR036259">
    <property type="entry name" value="MFS_trans_sf"/>
</dbReference>
<keyword evidence="3" id="KW-0813">Transport</keyword>
<evidence type="ECO:0000256" key="8">
    <source>
        <dbReference type="SAM" id="Phobius"/>
    </source>
</evidence>
<dbReference type="GO" id="GO:0042910">
    <property type="term" value="F:xenobiotic transmembrane transporter activity"/>
    <property type="evidence" value="ECO:0007669"/>
    <property type="project" value="InterPro"/>
</dbReference>
<feature type="transmembrane region" description="Helical" evidence="8">
    <location>
        <begin position="244"/>
        <end position="264"/>
    </location>
</feature>
<dbReference type="Gene3D" id="1.20.1720.10">
    <property type="entry name" value="Multidrug resistance protein D"/>
    <property type="match status" value="1"/>
</dbReference>
<dbReference type="PANTHER" id="PTHR23502">
    <property type="entry name" value="MAJOR FACILITATOR SUPERFAMILY"/>
    <property type="match status" value="1"/>
</dbReference>
<keyword evidence="4" id="KW-1003">Cell membrane</keyword>
<feature type="transmembrane region" description="Helical" evidence="8">
    <location>
        <begin position="134"/>
        <end position="156"/>
    </location>
</feature>
<dbReference type="InterPro" id="IPR020846">
    <property type="entry name" value="MFS_dom"/>
</dbReference>